<dbReference type="Proteomes" id="UP000638648">
    <property type="component" value="Unassembled WGS sequence"/>
</dbReference>
<dbReference type="RefSeq" id="WP_192748138.1">
    <property type="nucleotide sequence ID" value="NZ_BAABJL010000055.1"/>
</dbReference>
<reference evidence="1" key="1">
    <citation type="submission" date="2020-10" db="EMBL/GenBank/DDBJ databases">
        <title>Sequencing the genomes of 1000 actinobacteria strains.</title>
        <authorList>
            <person name="Klenk H.-P."/>
        </authorList>
    </citation>
    <scope>NUCLEOTIDE SEQUENCE</scope>
    <source>
        <strain evidence="1">DSM 45354</strain>
    </source>
</reference>
<protein>
    <recommendedName>
        <fullName evidence="3">Polymorphic outer membrane protein repeat-containing protein</fullName>
    </recommendedName>
</protein>
<dbReference type="SUPFAM" id="SSF51126">
    <property type="entry name" value="Pectin lyase-like"/>
    <property type="match status" value="1"/>
</dbReference>
<keyword evidence="2" id="KW-1185">Reference proteome</keyword>
<dbReference type="EMBL" id="JADBEM010000001">
    <property type="protein sequence ID" value="MBE1603265.1"/>
    <property type="molecule type" value="Genomic_DNA"/>
</dbReference>
<name>A0A927MTY3_9ACTN</name>
<sequence>MDQTKDDSSWTHVTKNSAVMTFAQGAGGGVFNAGKLTAQHTRLAHNNAIDQPNPILGTGGGGLQNTGGTAELKGVRIDHNHAAGAGGGVAGSEGEGGEPGTIRLEFSSVSDNSGLVGGGISSLGATVYLTHTAVRHNAAASDGGGILNALGPVSIDGSRIEGNTSGGFGGGVTNTDFGTVALRRTDVNENRAIGATSRAGGVSNIEGQVTLTDSHVIGNFSVNAPGGVENGTGTVAVDDESTIIRNRPTNCAGVPGAAIPNCFG</sequence>
<comment type="caution">
    <text evidence="1">The sequence shown here is derived from an EMBL/GenBank/DDBJ whole genome shotgun (WGS) entry which is preliminary data.</text>
</comment>
<gene>
    <name evidence="1" type="ORF">HEB94_000113</name>
</gene>
<evidence type="ECO:0000313" key="2">
    <source>
        <dbReference type="Proteomes" id="UP000638648"/>
    </source>
</evidence>
<proteinExistence type="predicted"/>
<organism evidence="1 2">
    <name type="scientific">Actinopolymorpha pittospori</name>
    <dbReference type="NCBI Taxonomy" id="648752"/>
    <lineage>
        <taxon>Bacteria</taxon>
        <taxon>Bacillati</taxon>
        <taxon>Actinomycetota</taxon>
        <taxon>Actinomycetes</taxon>
        <taxon>Propionibacteriales</taxon>
        <taxon>Actinopolymorphaceae</taxon>
        <taxon>Actinopolymorpha</taxon>
    </lineage>
</organism>
<evidence type="ECO:0008006" key="3">
    <source>
        <dbReference type="Google" id="ProtNLM"/>
    </source>
</evidence>
<evidence type="ECO:0000313" key="1">
    <source>
        <dbReference type="EMBL" id="MBE1603265.1"/>
    </source>
</evidence>
<dbReference type="AlphaFoldDB" id="A0A927MTY3"/>
<accession>A0A927MTY3</accession>
<dbReference type="InterPro" id="IPR011050">
    <property type="entry name" value="Pectin_lyase_fold/virulence"/>
</dbReference>